<dbReference type="Proteomes" id="UP000492821">
    <property type="component" value="Unassembled WGS sequence"/>
</dbReference>
<dbReference type="WBParaSite" id="Pan_g22593.t1">
    <property type="protein sequence ID" value="Pan_g22593.t1"/>
    <property type="gene ID" value="Pan_g22593"/>
</dbReference>
<name>A0A7E4VM16_PANRE</name>
<keyword evidence="1" id="KW-1185">Reference proteome</keyword>
<accession>A0A7E4VM16</accession>
<reference evidence="1" key="1">
    <citation type="journal article" date="2013" name="Genetics">
        <title>The draft genome and transcriptome of Panagrellus redivivus are shaped by the harsh demands of a free-living lifestyle.</title>
        <authorList>
            <person name="Srinivasan J."/>
            <person name="Dillman A.R."/>
            <person name="Macchietto M.G."/>
            <person name="Heikkinen L."/>
            <person name="Lakso M."/>
            <person name="Fracchia K.M."/>
            <person name="Antoshechkin I."/>
            <person name="Mortazavi A."/>
            <person name="Wong G."/>
            <person name="Sternberg P.W."/>
        </authorList>
    </citation>
    <scope>NUCLEOTIDE SEQUENCE [LARGE SCALE GENOMIC DNA]</scope>
    <source>
        <strain evidence="1">MT8872</strain>
    </source>
</reference>
<protein>
    <submittedName>
        <fullName evidence="2">DEK_C domain-containing protein</fullName>
    </submittedName>
</protein>
<reference evidence="2" key="2">
    <citation type="submission" date="2020-10" db="UniProtKB">
        <authorList>
            <consortium name="WormBaseParasite"/>
        </authorList>
    </citation>
    <scope>IDENTIFICATION</scope>
</reference>
<evidence type="ECO:0000313" key="2">
    <source>
        <dbReference type="WBParaSite" id="Pan_g22593.t1"/>
    </source>
</evidence>
<dbReference type="AlphaFoldDB" id="A0A7E4VM16"/>
<evidence type="ECO:0000313" key="1">
    <source>
        <dbReference type="Proteomes" id="UP000492821"/>
    </source>
</evidence>
<sequence>MAPAKPEDAIRATVRAIIEGRPYKFPEKPAEKTKLIEALTARATSAILDHQNRILDRIKKVILAETNITERAFLKTVREAADKETAAVLPDDAASDKTEAIDDKVPEFDAEAYLREEAKREKEHEQKQHKH</sequence>
<organism evidence="1 2">
    <name type="scientific">Panagrellus redivivus</name>
    <name type="common">Microworm</name>
    <dbReference type="NCBI Taxonomy" id="6233"/>
    <lineage>
        <taxon>Eukaryota</taxon>
        <taxon>Metazoa</taxon>
        <taxon>Ecdysozoa</taxon>
        <taxon>Nematoda</taxon>
        <taxon>Chromadorea</taxon>
        <taxon>Rhabditida</taxon>
        <taxon>Tylenchina</taxon>
        <taxon>Panagrolaimomorpha</taxon>
        <taxon>Panagrolaimoidea</taxon>
        <taxon>Panagrolaimidae</taxon>
        <taxon>Panagrellus</taxon>
    </lineage>
</organism>
<proteinExistence type="predicted"/>